<proteinExistence type="predicted"/>
<dbReference type="SUPFAM" id="SSF81593">
    <property type="entry name" value="Nucleotidyltransferase substrate binding subunit/domain"/>
    <property type="match status" value="1"/>
</dbReference>
<evidence type="ECO:0000256" key="1">
    <source>
        <dbReference type="SAM" id="MobiDB-lite"/>
    </source>
</evidence>
<feature type="domain" description="HEPN" evidence="2">
    <location>
        <begin position="55"/>
        <end position="146"/>
    </location>
</feature>
<dbReference type="EMBL" id="VTFT01000001">
    <property type="protein sequence ID" value="TYT24962.1"/>
    <property type="molecule type" value="Genomic_DNA"/>
</dbReference>
<evidence type="ECO:0000313" key="4">
    <source>
        <dbReference type="Proteomes" id="UP000324973"/>
    </source>
</evidence>
<reference evidence="3 4" key="1">
    <citation type="submission" date="2019-08" db="EMBL/GenBank/DDBJ databases">
        <title>Luteimonas viscosus sp. nov., isolated from soil of a sunflower field.</title>
        <authorList>
            <person name="Jianli Z."/>
            <person name="Ying Z."/>
        </authorList>
    </citation>
    <scope>NUCLEOTIDE SEQUENCE [LARGE SCALE GENOMIC DNA]</scope>
    <source>
        <strain evidence="3 4">XBU10</strain>
    </source>
</reference>
<dbReference type="Proteomes" id="UP000324973">
    <property type="component" value="Unassembled WGS sequence"/>
</dbReference>
<evidence type="ECO:0000313" key="3">
    <source>
        <dbReference type="EMBL" id="TYT24962.1"/>
    </source>
</evidence>
<evidence type="ECO:0000259" key="2">
    <source>
        <dbReference type="Pfam" id="PF05168"/>
    </source>
</evidence>
<feature type="region of interest" description="Disordered" evidence="1">
    <location>
        <begin position="15"/>
        <end position="34"/>
    </location>
</feature>
<name>A0A5D4XPV4_9GAMM</name>
<protein>
    <submittedName>
        <fullName evidence="3">HEPN domain-containing protein</fullName>
    </submittedName>
</protein>
<comment type="caution">
    <text evidence="3">The sequence shown here is derived from an EMBL/GenBank/DDBJ whole genome shotgun (WGS) entry which is preliminary data.</text>
</comment>
<dbReference type="Gene3D" id="1.20.120.330">
    <property type="entry name" value="Nucleotidyltransferases domain 2"/>
    <property type="match status" value="1"/>
</dbReference>
<sequence length="294" mass="34154">MLPRPRLPVVGRLPVGARTHNKRGRPRGGQLSFAPYTSEQDKLDRSLNSFATQSFRDQADRDYIAARLACRYELFPQFLWAAHQAIEKYLKAILLYNRIKATDVRHDLGKAMSLVGGLSFVINLSSRSREFLDHLKHYGEYRYIDIPFHVRGHVLVDLDLTVWEIRRYCQVLDVFGKELPLGERKLLEEAWSNLARSDKVPRYKFRLHGGLLERILADRSHCSRPALLWQNACFGSRMRRTIMAKEHFNAQNPHLYLYPEMLDELLKFVFIPPKLASAYRGHLAEIQAGKKSRP</sequence>
<accession>A0A5D4XPV4</accession>
<dbReference type="Pfam" id="PF05168">
    <property type="entry name" value="HEPN"/>
    <property type="match status" value="1"/>
</dbReference>
<gene>
    <name evidence="3" type="ORF">FZO89_00960</name>
</gene>
<keyword evidence="4" id="KW-1185">Reference proteome</keyword>
<organism evidence="3 4">
    <name type="scientific">Luteimonas viscosa</name>
    <dbReference type="NCBI Taxonomy" id="1132694"/>
    <lineage>
        <taxon>Bacteria</taxon>
        <taxon>Pseudomonadati</taxon>
        <taxon>Pseudomonadota</taxon>
        <taxon>Gammaproteobacteria</taxon>
        <taxon>Lysobacterales</taxon>
        <taxon>Lysobacteraceae</taxon>
        <taxon>Luteimonas</taxon>
    </lineage>
</organism>
<dbReference type="AlphaFoldDB" id="A0A5D4XPV4"/>
<dbReference type="OrthoDB" id="8776305at2"/>
<dbReference type="InterPro" id="IPR007842">
    <property type="entry name" value="HEPN_dom"/>
</dbReference>